<evidence type="ECO:0000256" key="1">
    <source>
        <dbReference type="SAM" id="Coils"/>
    </source>
</evidence>
<gene>
    <name evidence="3" type="ORF">SERLADRAFT_442427</name>
</gene>
<accession>F8P9G0</accession>
<reference evidence="3" key="1">
    <citation type="submission" date="2011-04" db="EMBL/GenBank/DDBJ databases">
        <title>Evolution of plant cell wall degrading machinery underlies the functional diversity of forest fungi.</title>
        <authorList>
            <consortium name="US DOE Joint Genome Institute (JGI-PGF)"/>
            <person name="Eastwood D.C."/>
            <person name="Floudas D."/>
            <person name="Binder M."/>
            <person name="Majcherczyk A."/>
            <person name="Schneider P."/>
            <person name="Aerts A."/>
            <person name="Asiegbu F.O."/>
            <person name="Baker S.E."/>
            <person name="Barry K."/>
            <person name="Bendiksby M."/>
            <person name="Blumentritt M."/>
            <person name="Coutinho P.M."/>
            <person name="Cullen D."/>
            <person name="Cullen D."/>
            <person name="Gathman A."/>
            <person name="Goodell B."/>
            <person name="Henrissat B."/>
            <person name="Ihrmark K."/>
            <person name="Kauserud H."/>
            <person name="Kohler A."/>
            <person name="LaButti K."/>
            <person name="Lapidus A."/>
            <person name="Lavin J.L."/>
            <person name="Lee Y.-H."/>
            <person name="Lindquist E."/>
            <person name="Lilly W."/>
            <person name="Lucas S."/>
            <person name="Morin E."/>
            <person name="Murat C."/>
            <person name="Oguiza J.A."/>
            <person name="Park J."/>
            <person name="Pisabarro A.G."/>
            <person name="Riley R."/>
            <person name="Rosling A."/>
            <person name="Salamov A."/>
            <person name="Schmidt O."/>
            <person name="Schmutz J."/>
            <person name="Skrede I."/>
            <person name="Stenlid J."/>
            <person name="Wiebenga A."/>
            <person name="Xie X."/>
            <person name="Kues U."/>
            <person name="Hibbett D.S."/>
            <person name="Hoffmeister D."/>
            <person name="Hogberg N."/>
            <person name="Martin F."/>
            <person name="Grigoriev I.V."/>
            <person name="Watkinson S.C."/>
        </authorList>
    </citation>
    <scope>NUCLEOTIDE SEQUENCE</scope>
    <source>
        <strain evidence="3">S7.9</strain>
    </source>
</reference>
<dbReference type="GeneID" id="18815721"/>
<dbReference type="AlphaFoldDB" id="F8P9G0"/>
<evidence type="ECO:0000313" key="3">
    <source>
        <dbReference type="EMBL" id="EGO20289.1"/>
    </source>
</evidence>
<dbReference type="OrthoDB" id="3256901at2759"/>
<dbReference type="EMBL" id="GL945441">
    <property type="protein sequence ID" value="EGO20289.1"/>
    <property type="molecule type" value="Genomic_DNA"/>
</dbReference>
<feature type="compositionally biased region" description="Low complexity" evidence="2">
    <location>
        <begin position="12"/>
        <end position="29"/>
    </location>
</feature>
<organism>
    <name type="scientific">Serpula lacrymans var. lacrymans (strain S7.9)</name>
    <name type="common">Dry rot fungus</name>
    <dbReference type="NCBI Taxonomy" id="578457"/>
    <lineage>
        <taxon>Eukaryota</taxon>
        <taxon>Fungi</taxon>
        <taxon>Dikarya</taxon>
        <taxon>Basidiomycota</taxon>
        <taxon>Agaricomycotina</taxon>
        <taxon>Agaricomycetes</taxon>
        <taxon>Agaricomycetidae</taxon>
        <taxon>Boletales</taxon>
        <taxon>Coniophorineae</taxon>
        <taxon>Serpulaceae</taxon>
        <taxon>Serpula</taxon>
    </lineage>
</organism>
<dbReference type="KEGG" id="sla:SERLADRAFT_442427"/>
<sequence>MSKASRIPQPKAAAAAPSTSRTAGAGTSREAPMMQAEMDVDALHARLALLGAPPVSKEELGRLTKGAFGEALFFLAESVRGRSGVGVVRTKLDELLSDEVSRRRLSGDGMGAARMEMRKASSRLEGARREVEGLEVQLRQREAALCSDEKEVRRLEGVLVRERHVDLLLLALERKERARKERVEAMEGLLKEFRQRVQERSLQVNGSKRTAPVLTQQVIKQRLPSHKLMKTSHTKDALTRLHAHHIYLSNLASQGQGQDSNKLELRLRKAIARSENLVESDERVEALFQHVKASAHANARSKVHFSSDNVKATDPAEALASKNARQKLLQEVYDRSIALGFLCDHHLASLYTFSTHTSAALRAALQDEAPLTKGYISALSQHITDVAVNKPDTTSLRIQEECGVLGNVTQQYVLEVTEKKIRRVHDAETFLVGVQINKPHTSDEDSLLIGSFPALFLNKKAALSSRLPPANYTRDSRLAHDQASKLLARKSEKVEMGQAILKDIETIHREAKMICDAGLV</sequence>
<dbReference type="RefSeq" id="XP_007323034.1">
    <property type="nucleotide sequence ID" value="XM_007322972.1"/>
</dbReference>
<proteinExistence type="predicted"/>
<dbReference type="Proteomes" id="UP000008064">
    <property type="component" value="Unassembled WGS sequence"/>
</dbReference>
<name>F8P9G0_SERL9</name>
<dbReference type="HOGENOM" id="CLU_569999_0_0_1"/>
<evidence type="ECO:0000256" key="2">
    <source>
        <dbReference type="SAM" id="MobiDB-lite"/>
    </source>
</evidence>
<protein>
    <submittedName>
        <fullName evidence="3">Uncharacterized protein</fullName>
    </submittedName>
</protein>
<keyword evidence="1" id="KW-0175">Coiled coil</keyword>
<feature type="coiled-coil region" evidence="1">
    <location>
        <begin position="110"/>
        <end position="144"/>
    </location>
</feature>
<feature type="region of interest" description="Disordered" evidence="2">
    <location>
        <begin position="1"/>
        <end position="29"/>
    </location>
</feature>